<dbReference type="PANTHER" id="PTHR30336:SF4">
    <property type="entry name" value="ENVELOPE BIOGENESIS FACTOR ELYC"/>
    <property type="match status" value="1"/>
</dbReference>
<evidence type="ECO:0000259" key="2">
    <source>
        <dbReference type="Pfam" id="PF02698"/>
    </source>
</evidence>
<feature type="transmembrane region" description="Helical" evidence="1">
    <location>
        <begin position="12"/>
        <end position="29"/>
    </location>
</feature>
<evidence type="ECO:0000313" key="3">
    <source>
        <dbReference type="EMBL" id="MFD1187002.1"/>
    </source>
</evidence>
<dbReference type="EMBL" id="JBHTLD010000107">
    <property type="protein sequence ID" value="MFD1187002.1"/>
    <property type="molecule type" value="Genomic_DNA"/>
</dbReference>
<keyword evidence="1" id="KW-1133">Transmembrane helix</keyword>
<evidence type="ECO:0000313" key="4">
    <source>
        <dbReference type="Proteomes" id="UP001597094"/>
    </source>
</evidence>
<keyword evidence="1" id="KW-0472">Membrane</keyword>
<dbReference type="PANTHER" id="PTHR30336">
    <property type="entry name" value="INNER MEMBRANE PROTEIN, PROBABLE PERMEASE"/>
    <property type="match status" value="1"/>
</dbReference>
<dbReference type="InterPro" id="IPR003848">
    <property type="entry name" value="DUF218"/>
</dbReference>
<name>A0ABW3SSY0_9BACT</name>
<feature type="domain" description="DUF218" evidence="2">
    <location>
        <begin position="76"/>
        <end position="244"/>
    </location>
</feature>
<sequence length="254" mass="28592">MFFILSKTLDFLLIPTVWVLLLLFLALFLKSVKWRRISLISAVLLVLLLSNSFLSNMAWYAWECRPVPVSEVAHYDVAVVLTGVTTYHPAIPDRVHTNKGADRLLHTLQLYRLGKVKKILITGGKSFLEDDMVPEAEQLKNILLLAGVPEADVITEPHAVNTRENALYTADVLQKHPEWQKVLLVTSAFHMRRAAGCFGQAGIIFDTYPADFNALEPEFEIGKILIPSAIAFEGWELLIHEIAGYVVYKLLGYC</sequence>
<reference evidence="4" key="1">
    <citation type="journal article" date="2019" name="Int. J. Syst. Evol. Microbiol.">
        <title>The Global Catalogue of Microorganisms (GCM) 10K type strain sequencing project: providing services to taxonomists for standard genome sequencing and annotation.</title>
        <authorList>
            <consortium name="The Broad Institute Genomics Platform"/>
            <consortium name="The Broad Institute Genome Sequencing Center for Infectious Disease"/>
            <person name="Wu L."/>
            <person name="Ma J."/>
        </authorList>
    </citation>
    <scope>NUCLEOTIDE SEQUENCE [LARGE SCALE GENOMIC DNA]</scope>
    <source>
        <strain evidence="4">JCM 31319</strain>
    </source>
</reference>
<dbReference type="InterPro" id="IPR051599">
    <property type="entry name" value="Cell_Envelope_Assoc"/>
</dbReference>
<dbReference type="InterPro" id="IPR014729">
    <property type="entry name" value="Rossmann-like_a/b/a_fold"/>
</dbReference>
<evidence type="ECO:0000256" key="1">
    <source>
        <dbReference type="SAM" id="Phobius"/>
    </source>
</evidence>
<protein>
    <submittedName>
        <fullName evidence="3">YdcF family protein</fullName>
    </submittedName>
</protein>
<keyword evidence="4" id="KW-1185">Reference proteome</keyword>
<dbReference type="Proteomes" id="UP001597094">
    <property type="component" value="Unassembled WGS sequence"/>
</dbReference>
<dbReference type="RefSeq" id="WP_377528020.1">
    <property type="nucleotide sequence ID" value="NZ_JBHTLD010000107.1"/>
</dbReference>
<organism evidence="3 4">
    <name type="scientific">Pontibacter rugosus</name>
    <dbReference type="NCBI Taxonomy" id="1745966"/>
    <lineage>
        <taxon>Bacteria</taxon>
        <taxon>Pseudomonadati</taxon>
        <taxon>Bacteroidota</taxon>
        <taxon>Cytophagia</taxon>
        <taxon>Cytophagales</taxon>
        <taxon>Hymenobacteraceae</taxon>
        <taxon>Pontibacter</taxon>
    </lineage>
</organism>
<dbReference type="Gene3D" id="3.40.50.620">
    <property type="entry name" value="HUPs"/>
    <property type="match status" value="1"/>
</dbReference>
<comment type="caution">
    <text evidence="3">The sequence shown here is derived from an EMBL/GenBank/DDBJ whole genome shotgun (WGS) entry which is preliminary data.</text>
</comment>
<accession>A0ABW3SSY0</accession>
<dbReference type="Pfam" id="PF02698">
    <property type="entry name" value="DUF218"/>
    <property type="match status" value="1"/>
</dbReference>
<keyword evidence="1" id="KW-0812">Transmembrane</keyword>
<proteinExistence type="predicted"/>
<gene>
    <name evidence="3" type="ORF">ACFQ2O_12370</name>
</gene>
<dbReference type="CDD" id="cd06259">
    <property type="entry name" value="YdcF-like"/>
    <property type="match status" value="1"/>
</dbReference>
<feature type="transmembrane region" description="Helical" evidence="1">
    <location>
        <begin position="41"/>
        <end position="62"/>
    </location>
</feature>